<name>A0A1P8UFQ3_9GAMM</name>
<sequence>MGFDRVPAVRFDSGAAGGAVRRRHAVRADRTLRVAREADRAPFHVQRVEQPVDRWSMRFFDL</sequence>
<dbReference type="STRING" id="1765967.BW247_05300"/>
<dbReference type="KEGG" id="afy:BW247_05300"/>
<evidence type="ECO:0000313" key="2">
    <source>
        <dbReference type="Proteomes" id="UP000243807"/>
    </source>
</evidence>
<gene>
    <name evidence="1" type="ORF">BW247_05300</name>
</gene>
<dbReference type="AlphaFoldDB" id="A0A1P8UFQ3"/>
<protein>
    <submittedName>
        <fullName evidence="1">Uncharacterized protein</fullName>
    </submittedName>
</protein>
<organism evidence="1 2">
    <name type="scientific">Acidihalobacter ferrooxydans</name>
    <dbReference type="NCBI Taxonomy" id="1765967"/>
    <lineage>
        <taxon>Bacteria</taxon>
        <taxon>Pseudomonadati</taxon>
        <taxon>Pseudomonadota</taxon>
        <taxon>Gammaproteobacteria</taxon>
        <taxon>Chromatiales</taxon>
        <taxon>Ectothiorhodospiraceae</taxon>
        <taxon>Acidihalobacter</taxon>
    </lineage>
</organism>
<proteinExistence type="predicted"/>
<dbReference type="Proteomes" id="UP000243807">
    <property type="component" value="Chromosome"/>
</dbReference>
<evidence type="ECO:0000313" key="1">
    <source>
        <dbReference type="EMBL" id="APZ42584.1"/>
    </source>
</evidence>
<dbReference type="EMBL" id="CP019434">
    <property type="protein sequence ID" value="APZ42584.1"/>
    <property type="molecule type" value="Genomic_DNA"/>
</dbReference>
<reference evidence="1 2" key="1">
    <citation type="submission" date="2017-01" db="EMBL/GenBank/DDBJ databases">
        <title>Draft sequence of Acidihalobacter ferrooxidans strain DSM 14175 (strain V8).</title>
        <authorList>
            <person name="Khaleque H.N."/>
            <person name="Ramsay J.P."/>
            <person name="Murphy R.J.T."/>
            <person name="Kaksonen A.H."/>
            <person name="Boxall N.J."/>
            <person name="Watkin E.L.J."/>
        </authorList>
    </citation>
    <scope>NUCLEOTIDE SEQUENCE [LARGE SCALE GENOMIC DNA]</scope>
    <source>
        <strain evidence="1 2">V8</strain>
    </source>
</reference>
<keyword evidence="2" id="KW-1185">Reference proteome</keyword>
<accession>A0A1P8UFQ3</accession>